<dbReference type="PROSITE" id="PS01151">
    <property type="entry name" value="FIMBRIAL_USHER"/>
    <property type="match status" value="1"/>
</dbReference>
<dbReference type="Gene3D" id="2.60.40.2070">
    <property type="match status" value="1"/>
</dbReference>
<dbReference type="InterPro" id="IPR025885">
    <property type="entry name" value="PapC_N"/>
</dbReference>
<evidence type="ECO:0000256" key="8">
    <source>
        <dbReference type="ARBA" id="ARBA00023237"/>
    </source>
</evidence>
<name>A0ABU1LUY1_9BURK</name>
<evidence type="ECO:0000256" key="2">
    <source>
        <dbReference type="ARBA" id="ARBA00008064"/>
    </source>
</evidence>
<protein>
    <submittedName>
        <fullName evidence="12">Outer membrane usher protein</fullName>
    </submittedName>
</protein>
<comment type="subcellular location">
    <subcellularLocation>
        <location evidence="1 9">Cell outer membrane</location>
        <topology evidence="1 9">Multi-pass membrane protein</topology>
    </subcellularLocation>
</comment>
<reference evidence="12 13" key="1">
    <citation type="submission" date="2023-07" db="EMBL/GenBank/DDBJ databases">
        <title>Sorghum-associated microbial communities from plants grown in Nebraska, USA.</title>
        <authorList>
            <person name="Schachtman D."/>
        </authorList>
    </citation>
    <scope>NUCLEOTIDE SEQUENCE [LARGE SCALE GENOMIC DNA]</scope>
    <source>
        <strain evidence="12 13">DS1316</strain>
    </source>
</reference>
<dbReference type="InterPro" id="IPR042186">
    <property type="entry name" value="FimD_plug_dom"/>
</dbReference>
<feature type="domain" description="PapC-like C-terminal" evidence="10">
    <location>
        <begin position="774"/>
        <end position="837"/>
    </location>
</feature>
<dbReference type="PANTHER" id="PTHR30451">
    <property type="entry name" value="OUTER MEMBRANE USHER PROTEIN"/>
    <property type="match status" value="1"/>
</dbReference>
<sequence length="856" mass="91073">MNAPRQGSMLQGPQLRLKPMSVLLLTVIAAYQLDARAGDTTDANTASVQFENEFLMHGDGHKVDVSRFEKGNVVMPGTYNVDIFVNDERVARADVPFQAASSEANAQPCFDEKTLARIGVDLKKLDPENRQRLEAAGACVRIDEIVAGASSSFDFGEQRLQLSIPQISLLRKARGYVTPDLWDSGVTAGWAGYNFNLYSNHSRGAGFATQGYLGLNTGLNLGNWHFRHDGSYTFDSHGAQKYQDIATYLQRDVPSLSSQLTIGEAYTTGDLFDSTAFRGVRLATDDRMLPDSLRGYAPTVRGIARSNAKVTIRQNNVILHETTVAPGAFEIDDLYATGYGGDLTVSVEEADGSTQTFTVPYAAVPLSLRPGVNRYSFVAGVARNAQLSGNPVFGQGTWQRGINNLLTAYGGVTVAEGYGSVLAGGAFNTPIGAIGLDGSMSSTQLPGEGRKTGSSVRISYAKNLPDFGTNFSLAAYRYSTGGYFGLNEALYARGRRDDNNGSNGALRQRNRASVTLNQQLGEKHGNLSLTASTTDYWNRSGSDVNYAVGYSNAVKNIGYSVSANRMRNSQGRMDTLYYANITIPLGKAQPMTASASVSHDSNGRTQAQTTLSGSLNADNTAFYGVTVDHASGNGASSTTGGSANVSYRNPYAEFTATAGSGTGFSQGSVGVRGAVVAHPGGVSLSQPLSDTFGIVEAPEAAGASVTNSAGVRVDSRGYAVVPYLTPYVMNDVQLDPKGLSTDVELQETSQQVAPRAGSVALLKYATVVGRSAVLDAHQPNGKPLPFGAPVFDQTGNEIGTVGQASRVFARGLLDSGELQVKWGDDTASICRIHYELPTRDSRVKADSYQRIEAVCK</sequence>
<keyword evidence="3 9" id="KW-0813">Transport</keyword>
<dbReference type="RefSeq" id="WP_310122543.1">
    <property type="nucleotide sequence ID" value="NZ_JAVDQV010000004.1"/>
</dbReference>
<dbReference type="Proteomes" id="UP001264340">
    <property type="component" value="Unassembled WGS sequence"/>
</dbReference>
<accession>A0ABU1LUY1</accession>
<feature type="domain" description="PapC N-terminal" evidence="11">
    <location>
        <begin position="49"/>
        <end position="196"/>
    </location>
</feature>
<keyword evidence="8 9" id="KW-0998">Cell outer membrane</keyword>
<dbReference type="InterPro" id="IPR018030">
    <property type="entry name" value="Fimbrial_membr_usher_CS"/>
</dbReference>
<keyword evidence="13" id="KW-1185">Reference proteome</keyword>
<comment type="similarity">
    <text evidence="2 9">Belongs to the fimbrial export usher family.</text>
</comment>
<evidence type="ECO:0000256" key="7">
    <source>
        <dbReference type="ARBA" id="ARBA00023136"/>
    </source>
</evidence>
<evidence type="ECO:0000259" key="10">
    <source>
        <dbReference type="Pfam" id="PF13953"/>
    </source>
</evidence>
<keyword evidence="7 9" id="KW-0472">Membrane</keyword>
<dbReference type="InterPro" id="IPR025949">
    <property type="entry name" value="PapC-like_C"/>
</dbReference>
<evidence type="ECO:0000256" key="6">
    <source>
        <dbReference type="ARBA" id="ARBA00022729"/>
    </source>
</evidence>
<evidence type="ECO:0000256" key="9">
    <source>
        <dbReference type="RuleBase" id="RU003884"/>
    </source>
</evidence>
<dbReference type="InterPro" id="IPR037224">
    <property type="entry name" value="PapC_N_sf"/>
</dbReference>
<dbReference type="InterPro" id="IPR043142">
    <property type="entry name" value="PapC-like_C_sf"/>
</dbReference>
<dbReference type="Pfam" id="PF13954">
    <property type="entry name" value="PapC_N"/>
    <property type="match status" value="1"/>
</dbReference>
<evidence type="ECO:0000259" key="11">
    <source>
        <dbReference type="Pfam" id="PF13954"/>
    </source>
</evidence>
<dbReference type="Gene3D" id="2.60.40.3110">
    <property type="match status" value="1"/>
</dbReference>
<dbReference type="Gene3D" id="3.10.20.410">
    <property type="match status" value="1"/>
</dbReference>
<evidence type="ECO:0000256" key="4">
    <source>
        <dbReference type="ARBA" id="ARBA00022452"/>
    </source>
</evidence>
<dbReference type="PANTHER" id="PTHR30451:SF20">
    <property type="entry name" value="FIMBRIAE USHER"/>
    <property type="match status" value="1"/>
</dbReference>
<keyword evidence="6" id="KW-0732">Signal</keyword>
<evidence type="ECO:0000313" key="13">
    <source>
        <dbReference type="Proteomes" id="UP001264340"/>
    </source>
</evidence>
<gene>
    <name evidence="12" type="ORF">J2804_003758</name>
</gene>
<dbReference type="InterPro" id="IPR000015">
    <property type="entry name" value="Fimb_usher"/>
</dbReference>
<evidence type="ECO:0000256" key="3">
    <source>
        <dbReference type="ARBA" id="ARBA00022448"/>
    </source>
</evidence>
<organism evidence="12 13">
    <name type="scientific">Paraburkholderia terricola</name>
    <dbReference type="NCBI Taxonomy" id="169427"/>
    <lineage>
        <taxon>Bacteria</taxon>
        <taxon>Pseudomonadati</taxon>
        <taxon>Pseudomonadota</taxon>
        <taxon>Betaproteobacteria</taxon>
        <taxon>Burkholderiales</taxon>
        <taxon>Burkholderiaceae</taxon>
        <taxon>Paraburkholderia</taxon>
    </lineage>
</organism>
<keyword evidence="9" id="KW-1029">Fimbrium biogenesis</keyword>
<proteinExistence type="inferred from homology"/>
<dbReference type="Pfam" id="PF13953">
    <property type="entry name" value="PapC_C"/>
    <property type="match status" value="1"/>
</dbReference>
<evidence type="ECO:0000256" key="1">
    <source>
        <dbReference type="ARBA" id="ARBA00004571"/>
    </source>
</evidence>
<evidence type="ECO:0000256" key="5">
    <source>
        <dbReference type="ARBA" id="ARBA00022692"/>
    </source>
</evidence>
<comment type="caution">
    <text evidence="12">The sequence shown here is derived from an EMBL/GenBank/DDBJ whole genome shotgun (WGS) entry which is preliminary data.</text>
</comment>
<dbReference type="Gene3D" id="2.60.40.2610">
    <property type="entry name" value="Outer membrane usher protein FimD, plug domain"/>
    <property type="match status" value="1"/>
</dbReference>
<evidence type="ECO:0000313" key="12">
    <source>
        <dbReference type="EMBL" id="MDR6410336.1"/>
    </source>
</evidence>
<dbReference type="EMBL" id="JAVDRP010000006">
    <property type="protein sequence ID" value="MDR6410336.1"/>
    <property type="molecule type" value="Genomic_DNA"/>
</dbReference>
<keyword evidence="4" id="KW-1134">Transmembrane beta strand</keyword>
<dbReference type="Pfam" id="PF00577">
    <property type="entry name" value="Usher"/>
    <property type="match status" value="1"/>
</dbReference>
<keyword evidence="5 9" id="KW-0812">Transmembrane</keyword>
<dbReference type="SUPFAM" id="SSF141729">
    <property type="entry name" value="FimD N-terminal domain-like"/>
    <property type="match status" value="1"/>
</dbReference>